<feature type="domain" description="ABC transporter" evidence="10">
    <location>
        <begin position="792"/>
        <end position="1047"/>
    </location>
</feature>
<evidence type="ECO:0000259" key="10">
    <source>
        <dbReference type="PROSITE" id="PS50893"/>
    </source>
</evidence>
<keyword evidence="7 9" id="KW-0472">Membrane</keyword>
<dbReference type="SUPFAM" id="SSF90123">
    <property type="entry name" value="ABC transporter transmembrane region"/>
    <property type="match status" value="2"/>
</dbReference>
<evidence type="ECO:0000313" key="12">
    <source>
        <dbReference type="Proteomes" id="UP000194127"/>
    </source>
</evidence>
<feature type="transmembrane region" description="Helical" evidence="9">
    <location>
        <begin position="224"/>
        <end position="247"/>
    </location>
</feature>
<dbReference type="Gene3D" id="3.40.50.300">
    <property type="entry name" value="P-loop containing nucleotide triphosphate hydrolases"/>
    <property type="match status" value="2"/>
</dbReference>
<dbReference type="SMART" id="SM00382">
    <property type="entry name" value="AAA"/>
    <property type="match status" value="2"/>
</dbReference>
<dbReference type="SUPFAM" id="SSF52540">
    <property type="entry name" value="P-loop containing nucleoside triphosphate hydrolases"/>
    <property type="match status" value="2"/>
</dbReference>
<dbReference type="PROSITE" id="PS50893">
    <property type="entry name" value="ABC_TRANSPORTER_2"/>
    <property type="match status" value="2"/>
</dbReference>
<keyword evidence="6 9" id="KW-1133">Transmembrane helix</keyword>
<dbReference type="CDD" id="cd18596">
    <property type="entry name" value="ABC_6TM_VMR1_D1_like"/>
    <property type="match status" value="1"/>
</dbReference>
<dbReference type="CDD" id="cd03244">
    <property type="entry name" value="ABCC_MRP_domain2"/>
    <property type="match status" value="1"/>
</dbReference>
<proteinExistence type="predicted"/>
<dbReference type="GO" id="GO:0016887">
    <property type="term" value="F:ATP hydrolysis activity"/>
    <property type="evidence" value="ECO:0007669"/>
    <property type="project" value="InterPro"/>
</dbReference>
<evidence type="ECO:0000256" key="4">
    <source>
        <dbReference type="ARBA" id="ARBA00022741"/>
    </source>
</evidence>
<dbReference type="PANTHER" id="PTHR24223">
    <property type="entry name" value="ATP-BINDING CASSETTE SUB-FAMILY C"/>
    <property type="match status" value="1"/>
</dbReference>
<dbReference type="InterPro" id="IPR027417">
    <property type="entry name" value="P-loop_NTPase"/>
</dbReference>
<dbReference type="GO" id="GO:0005524">
    <property type="term" value="F:ATP binding"/>
    <property type="evidence" value="ECO:0007669"/>
    <property type="project" value="UniProtKB-KW"/>
</dbReference>
<feature type="transmembrane region" description="Helical" evidence="9">
    <location>
        <begin position="69"/>
        <end position="89"/>
    </location>
</feature>
<dbReference type="InterPro" id="IPR003593">
    <property type="entry name" value="AAA+_ATPase"/>
</dbReference>
<feature type="region of interest" description="Disordered" evidence="8">
    <location>
        <begin position="283"/>
        <end position="366"/>
    </location>
</feature>
<feature type="compositionally biased region" description="Low complexity" evidence="8">
    <location>
        <begin position="339"/>
        <end position="350"/>
    </location>
</feature>
<dbReference type="PANTHER" id="PTHR24223:SF356">
    <property type="entry name" value="ATP-BINDING CASSETTE TRANSPORTER ABC4"/>
    <property type="match status" value="1"/>
</dbReference>
<evidence type="ECO:0000256" key="7">
    <source>
        <dbReference type="ARBA" id="ARBA00023136"/>
    </source>
</evidence>
<sequence>MFSQLTARLPQIYASFLATISVFAKSGVAVVAIRHLDFVLLSVWGVYIYRDVWPLATFALSPLDAAEGVILWFQLADLTFAAVFVPLSIPRRYTPVDPKHPSSEPHPEQTASVLSRIVFAWLDKTVYKAYRVPHLPIEELPPLADYDQAHNLMQGSFKELDPFQVTKGRHVFWGLVKVFRRDLSIMALMQFLFVVARFSDPIGIRNLLWYVYMETGGEGAVVKPWVWISWLFLGPAARIIILSYYFFLSERILVRIEAILTQLVFNHALRMRIMADVSETPTFTGDTTVAGTPDTASLAESGGTRTPDNAANSEDVTLSGTNTAAGETTTTQGKDKSKVSVQQSQKDSSGPSASSEDTQTEGSNVTGKVNNLITTDLDTIAWTREIFQLGTIRGAHAEKMKKTDVRVQAVTEGSYLAVYPGDDVLNHRDTVAINAIRMIKLFGWEPRLSRQLGAKREDELTWIKTSKLLGLAIGNLNHIIAPITMVVTYLIYTLIMKEQLTVFEMVSELSKQSFGRIPKLMRGMFYTELLDKFSEKQTTHALELGISSPLMSSDTLGFRNASFTWTKAPPSTPRSSKRNFTLRIDGDLTFESGHINLIVGPTGSGKTSLLMALLGEMHYIPTGPDSFVTLPRSGGVAYAAQESWVLNDTIRNNILFGATFDRERYDKVINQCGLTRDLNLFDARDHTEILAALDVHTTKWIVEKCLQGDLVRGRTVLLVVSDQETVHNAVSSTNYRRRITSSASKTGFTLNMAGMHAETSLERIQQYLEIEQEPKSTESGIPPAYWPSSGNLRVEKLSARYSADGPRVLHEISFEIKSGERVGVVGRTGSGKSTLTLALLRCVTTEGQVYYDGLSTEKINLDALRSHITIIPQVVNFFHFYGRMLSHSHCSQPELLSGTLRQNLDPFEEFDDAALNDALRSAGLFSLQKDMDEGQITLDTQIASGGNNLSFGQKQILALARAIVRQSKLFILDEATSALDYETDTVIQASLRKELDKGTTVLTVAHRLQTIMDADKIMVLDAGHIVEFGKPSELLRIQNGLLRALVDESGDRENLISMAAGAGMSM</sequence>
<evidence type="ECO:0000256" key="5">
    <source>
        <dbReference type="ARBA" id="ARBA00022840"/>
    </source>
</evidence>
<evidence type="ECO:0000256" key="1">
    <source>
        <dbReference type="ARBA" id="ARBA00004141"/>
    </source>
</evidence>
<dbReference type="InterPro" id="IPR050173">
    <property type="entry name" value="ABC_transporter_C-like"/>
</dbReference>
<dbReference type="Gene3D" id="1.20.1560.10">
    <property type="entry name" value="ABC transporter type 1, transmembrane domain"/>
    <property type="match status" value="1"/>
</dbReference>
<gene>
    <name evidence="11" type="ORF">POSPLADRAFT_1159913</name>
</gene>
<dbReference type="FunFam" id="3.40.50.300:FF:000838">
    <property type="entry name" value="ABC multidrug transporter (Eurofung)"/>
    <property type="match status" value="1"/>
</dbReference>
<dbReference type="InterPro" id="IPR036640">
    <property type="entry name" value="ABC1_TM_sf"/>
</dbReference>
<keyword evidence="12" id="KW-1185">Reference proteome</keyword>
<reference evidence="11 12" key="1">
    <citation type="submission" date="2017-04" db="EMBL/GenBank/DDBJ databases">
        <title>Genome Sequence of the Model Brown-Rot Fungus Postia placenta SB12.</title>
        <authorList>
            <consortium name="DOE Joint Genome Institute"/>
            <person name="Gaskell J."/>
            <person name="Kersten P."/>
            <person name="Larrondo L.F."/>
            <person name="Canessa P."/>
            <person name="Martinez D."/>
            <person name="Hibbett D."/>
            <person name="Schmoll M."/>
            <person name="Kubicek C.P."/>
            <person name="Martinez A.T."/>
            <person name="Yadav J."/>
            <person name="Master E."/>
            <person name="Magnuson J.K."/>
            <person name="James T."/>
            <person name="Yaver D."/>
            <person name="Berka R."/>
            <person name="Labutti K."/>
            <person name="Lipzen A."/>
            <person name="Aerts A."/>
            <person name="Barry K."/>
            <person name="Henrissat B."/>
            <person name="Blanchette R."/>
            <person name="Grigoriev I."/>
            <person name="Cullen D."/>
        </authorList>
    </citation>
    <scope>NUCLEOTIDE SEQUENCE [LARGE SCALE GENOMIC DNA]</scope>
    <source>
        <strain evidence="11 12">MAD-698-R-SB12</strain>
    </source>
</reference>
<dbReference type="Proteomes" id="UP000194127">
    <property type="component" value="Unassembled WGS sequence"/>
</dbReference>
<evidence type="ECO:0000256" key="9">
    <source>
        <dbReference type="SAM" id="Phobius"/>
    </source>
</evidence>
<evidence type="ECO:0000256" key="3">
    <source>
        <dbReference type="ARBA" id="ARBA00022692"/>
    </source>
</evidence>
<feature type="compositionally biased region" description="Polar residues" evidence="8">
    <location>
        <begin position="303"/>
        <end position="319"/>
    </location>
</feature>
<dbReference type="InterPro" id="IPR003439">
    <property type="entry name" value="ABC_transporter-like_ATP-bd"/>
</dbReference>
<feature type="transmembrane region" description="Helical" evidence="9">
    <location>
        <begin position="468"/>
        <end position="492"/>
    </location>
</feature>
<accession>A0A1X6MJG3</accession>
<comment type="subcellular location">
    <subcellularLocation>
        <location evidence="1">Membrane</location>
        <topology evidence="1">Multi-pass membrane protein</topology>
    </subcellularLocation>
</comment>
<dbReference type="GO" id="GO:0042626">
    <property type="term" value="F:ATPase-coupled transmembrane transporter activity"/>
    <property type="evidence" value="ECO:0007669"/>
    <property type="project" value="TreeGrafter"/>
</dbReference>
<evidence type="ECO:0000256" key="2">
    <source>
        <dbReference type="ARBA" id="ARBA00022448"/>
    </source>
</evidence>
<dbReference type="EMBL" id="KZ110613">
    <property type="protein sequence ID" value="OSX56485.1"/>
    <property type="molecule type" value="Genomic_DNA"/>
</dbReference>
<feature type="compositionally biased region" description="Polar residues" evidence="8">
    <location>
        <begin position="351"/>
        <end position="366"/>
    </location>
</feature>
<protein>
    <recommendedName>
        <fullName evidence="10">ABC transporter domain-containing protein</fullName>
    </recommendedName>
</protein>
<feature type="domain" description="ABC transporter" evidence="10">
    <location>
        <begin position="556"/>
        <end position="798"/>
    </location>
</feature>
<dbReference type="GeneID" id="36332424"/>
<dbReference type="STRING" id="670580.A0A1X6MJG3"/>
<dbReference type="GO" id="GO:0016020">
    <property type="term" value="C:membrane"/>
    <property type="evidence" value="ECO:0007669"/>
    <property type="project" value="UniProtKB-SubCell"/>
</dbReference>
<evidence type="ECO:0000313" key="11">
    <source>
        <dbReference type="EMBL" id="OSX56485.1"/>
    </source>
</evidence>
<name>A0A1X6MJG3_9APHY</name>
<dbReference type="RefSeq" id="XP_024333279.1">
    <property type="nucleotide sequence ID" value="XM_024487475.1"/>
</dbReference>
<dbReference type="AlphaFoldDB" id="A0A1X6MJG3"/>
<evidence type="ECO:0000256" key="6">
    <source>
        <dbReference type="ARBA" id="ARBA00022989"/>
    </source>
</evidence>
<feature type="transmembrane region" description="Helical" evidence="9">
    <location>
        <begin position="183"/>
        <end position="204"/>
    </location>
</feature>
<keyword evidence="2" id="KW-0813">Transport</keyword>
<feature type="transmembrane region" description="Helical" evidence="9">
    <location>
        <begin position="12"/>
        <end position="33"/>
    </location>
</feature>
<organism evidence="11 12">
    <name type="scientific">Postia placenta MAD-698-R-SB12</name>
    <dbReference type="NCBI Taxonomy" id="670580"/>
    <lineage>
        <taxon>Eukaryota</taxon>
        <taxon>Fungi</taxon>
        <taxon>Dikarya</taxon>
        <taxon>Basidiomycota</taxon>
        <taxon>Agaricomycotina</taxon>
        <taxon>Agaricomycetes</taxon>
        <taxon>Polyporales</taxon>
        <taxon>Adustoporiaceae</taxon>
        <taxon>Rhodonia</taxon>
    </lineage>
</organism>
<keyword evidence="3 9" id="KW-0812">Transmembrane</keyword>
<keyword evidence="5" id="KW-0067">ATP-binding</keyword>
<evidence type="ECO:0000256" key="8">
    <source>
        <dbReference type="SAM" id="MobiDB-lite"/>
    </source>
</evidence>
<dbReference type="Pfam" id="PF00005">
    <property type="entry name" value="ABC_tran"/>
    <property type="match status" value="1"/>
</dbReference>
<dbReference type="OrthoDB" id="6500128at2759"/>
<feature type="compositionally biased region" description="Low complexity" evidence="8">
    <location>
        <begin position="320"/>
        <end position="332"/>
    </location>
</feature>
<keyword evidence="4" id="KW-0547">Nucleotide-binding</keyword>